<evidence type="ECO:0000313" key="1">
    <source>
        <dbReference type="EMBL" id="QNO14483.1"/>
    </source>
</evidence>
<dbReference type="AlphaFoldDB" id="A0A7G9W721"/>
<reference evidence="1 2" key="1">
    <citation type="submission" date="2020-07" db="EMBL/GenBank/DDBJ databases">
        <title>Alkalicella. sp. LB2 genome.</title>
        <authorList>
            <person name="Postec A."/>
            <person name="Quemeneur M."/>
        </authorList>
    </citation>
    <scope>NUCLEOTIDE SEQUENCE [LARGE SCALE GENOMIC DNA]</scope>
    <source>
        <strain evidence="1 2">LB2</strain>
    </source>
</reference>
<dbReference type="Pfam" id="PF11148">
    <property type="entry name" value="DUF2922"/>
    <property type="match status" value="1"/>
</dbReference>
<accession>A0A7G9W721</accession>
<dbReference type="KEGG" id="acae:HYG86_06690"/>
<gene>
    <name evidence="1" type="ORF">HYG86_06690</name>
</gene>
<keyword evidence="2" id="KW-1185">Reference proteome</keyword>
<evidence type="ECO:0000313" key="2">
    <source>
        <dbReference type="Proteomes" id="UP000516160"/>
    </source>
</evidence>
<protein>
    <submittedName>
        <fullName evidence="1">DUF2922 domain-containing protein</fullName>
    </submittedName>
</protein>
<proteinExistence type="predicted"/>
<dbReference type="RefSeq" id="WP_213168210.1">
    <property type="nucleotide sequence ID" value="NZ_CP058559.1"/>
</dbReference>
<dbReference type="EMBL" id="CP058559">
    <property type="protein sequence ID" value="QNO14483.1"/>
    <property type="molecule type" value="Genomic_DNA"/>
</dbReference>
<name>A0A7G9W721_ALKCA</name>
<dbReference type="InterPro" id="IPR021321">
    <property type="entry name" value="DUF2922"/>
</dbReference>
<organism evidence="1 2">
    <name type="scientific">Alkalicella caledoniensis</name>
    <dbReference type="NCBI Taxonomy" id="2731377"/>
    <lineage>
        <taxon>Bacteria</taxon>
        <taxon>Bacillati</taxon>
        <taxon>Bacillota</taxon>
        <taxon>Clostridia</taxon>
        <taxon>Eubacteriales</taxon>
        <taxon>Proteinivoracaceae</taxon>
        <taxon>Alkalicella</taxon>
    </lineage>
</organism>
<sequence length="71" mass="7744">MPTTTLQMIFKNAQGRNVTISVADPIEPMDSNQVQQAMEEIISKDVFTSPGGDLVEVVAARLVARQVTEII</sequence>
<dbReference type="Proteomes" id="UP000516160">
    <property type="component" value="Chromosome"/>
</dbReference>